<evidence type="ECO:0000256" key="1">
    <source>
        <dbReference type="HAMAP-Rule" id="MF_00691"/>
    </source>
</evidence>
<dbReference type="GO" id="GO:0017168">
    <property type="term" value="F:5-oxoprolinase (ATP-hydrolyzing) activity"/>
    <property type="evidence" value="ECO:0007669"/>
    <property type="project" value="UniProtKB-EC"/>
</dbReference>
<keyword evidence="1" id="KW-0067">ATP-binding</keyword>
<accession>A0ABZ0HSZ9</accession>
<comment type="subunit">
    <text evidence="1">Forms a complex composed of PxpA, PxpB and PxpC.</text>
</comment>
<comment type="catalytic activity">
    <reaction evidence="1">
        <text>5-oxo-L-proline + ATP + 2 H2O = L-glutamate + ADP + phosphate + H(+)</text>
        <dbReference type="Rhea" id="RHEA:10348"/>
        <dbReference type="ChEBI" id="CHEBI:15377"/>
        <dbReference type="ChEBI" id="CHEBI:15378"/>
        <dbReference type="ChEBI" id="CHEBI:29985"/>
        <dbReference type="ChEBI" id="CHEBI:30616"/>
        <dbReference type="ChEBI" id="CHEBI:43474"/>
        <dbReference type="ChEBI" id="CHEBI:58402"/>
        <dbReference type="ChEBI" id="CHEBI:456216"/>
        <dbReference type="EC" id="3.5.2.9"/>
    </reaction>
</comment>
<dbReference type="SUPFAM" id="SSF88713">
    <property type="entry name" value="Glycoside hydrolase/deacetylase"/>
    <property type="match status" value="1"/>
</dbReference>
<organism evidence="2 3">
    <name type="scientific">Methylocapsa polymorpha</name>
    <dbReference type="NCBI Taxonomy" id="3080828"/>
    <lineage>
        <taxon>Bacteria</taxon>
        <taxon>Pseudomonadati</taxon>
        <taxon>Pseudomonadota</taxon>
        <taxon>Alphaproteobacteria</taxon>
        <taxon>Hyphomicrobiales</taxon>
        <taxon>Beijerinckiaceae</taxon>
        <taxon>Methylocapsa</taxon>
    </lineage>
</organism>
<keyword evidence="3" id="KW-1185">Reference proteome</keyword>
<reference evidence="2 3" key="1">
    <citation type="submission" date="2023-10" db="EMBL/GenBank/DDBJ databases">
        <title>Novel methanotroph of the genus Methylocapsa from a subarctic wetland.</title>
        <authorList>
            <person name="Belova S.E."/>
            <person name="Oshkin I.Y."/>
            <person name="Miroshnikov K."/>
            <person name="Dedysh S.N."/>
        </authorList>
    </citation>
    <scope>NUCLEOTIDE SEQUENCE [LARGE SCALE GENOMIC DNA]</scope>
    <source>
        <strain evidence="2 3">RX1</strain>
    </source>
</reference>
<dbReference type="Gene3D" id="3.20.20.370">
    <property type="entry name" value="Glycoside hydrolase/deacetylase"/>
    <property type="match status" value="1"/>
</dbReference>
<evidence type="ECO:0000313" key="3">
    <source>
        <dbReference type="Proteomes" id="UP001626536"/>
    </source>
</evidence>
<gene>
    <name evidence="1" type="primary">pxpA</name>
    <name evidence="2" type="ORF">RZS28_03240</name>
</gene>
<keyword evidence="1 2" id="KW-0378">Hydrolase</keyword>
<name>A0ABZ0HSZ9_9HYPH</name>
<dbReference type="Proteomes" id="UP001626536">
    <property type="component" value="Chromosome"/>
</dbReference>
<dbReference type="RefSeq" id="WP_407339775.1">
    <property type="nucleotide sequence ID" value="NZ_CP136862.1"/>
</dbReference>
<keyword evidence="1" id="KW-0547">Nucleotide-binding</keyword>
<protein>
    <recommendedName>
        <fullName evidence="1">5-oxoprolinase subunit A</fullName>
        <shortName evidence="1">5-OPase subunit A</shortName>
        <ecNumber evidence="1">3.5.2.9</ecNumber>
    </recommendedName>
    <alternativeName>
        <fullName evidence="1">5-oxoprolinase (ATP-hydrolyzing) subunit A</fullName>
    </alternativeName>
</protein>
<evidence type="ECO:0000313" key="2">
    <source>
        <dbReference type="EMBL" id="WOJ90328.1"/>
    </source>
</evidence>
<dbReference type="CDD" id="cd10787">
    <property type="entry name" value="LamB_YcsF_like"/>
    <property type="match status" value="1"/>
</dbReference>
<proteinExistence type="inferred from homology"/>
<dbReference type="PANTHER" id="PTHR30292:SF0">
    <property type="entry name" value="5-OXOPROLINASE SUBUNIT A"/>
    <property type="match status" value="1"/>
</dbReference>
<dbReference type="InterPro" id="IPR011330">
    <property type="entry name" value="Glyco_hydro/deAcase_b/a-brl"/>
</dbReference>
<dbReference type="HAMAP" id="MF_00691">
    <property type="entry name" value="PxpA"/>
    <property type="match status" value="1"/>
</dbReference>
<dbReference type="Pfam" id="PF03746">
    <property type="entry name" value="LamB_YcsF"/>
    <property type="match status" value="1"/>
</dbReference>
<dbReference type="PANTHER" id="PTHR30292">
    <property type="entry name" value="UNCHARACTERIZED PROTEIN YBGL-RELATED"/>
    <property type="match status" value="1"/>
</dbReference>
<dbReference type="InterPro" id="IPR005501">
    <property type="entry name" value="LamB/YcsF/PxpA-like"/>
</dbReference>
<dbReference type="EMBL" id="CP136862">
    <property type="protein sequence ID" value="WOJ90328.1"/>
    <property type="molecule type" value="Genomic_DNA"/>
</dbReference>
<sequence>MRSVDLNCDCGEGFGAYAMGDDAAMLDIVTSANVACGFHGGDPEIMAATFAAAKAKGVAIGAHPGFPDLWGFGRRKLPFTTGEIERLVAYQIGAALALAAYAGHRLSYVKAHGALSNIAMVDESVALAIARAVKSVDPRLGFLAVSGTKLEAAGAAEGLAVAREIYADRAYTDDGLLLDRSFPGAVLHDPAEVAERVLAMVEAGAVISVSGKRAPLGVDSICVHGDSPNAVAMAKAVRLRLEAAGVALAPFAWG</sequence>
<comment type="function">
    <text evidence="1">Catalyzes the cleavage of 5-oxoproline to form L-glutamate coupled to the hydrolysis of ATP to ADP and inorganic phosphate.</text>
</comment>
<comment type="similarity">
    <text evidence="1">Belongs to the LamB/PxpA family.</text>
</comment>
<dbReference type="EC" id="3.5.2.9" evidence="1"/>
<dbReference type="NCBIfam" id="NF003816">
    <property type="entry name" value="PRK05406.1-5"/>
    <property type="match status" value="1"/>
</dbReference>
<dbReference type="NCBIfam" id="NF003814">
    <property type="entry name" value="PRK05406.1-3"/>
    <property type="match status" value="1"/>
</dbReference>